<keyword evidence="4" id="KW-1185">Reference proteome</keyword>
<sequence length="259" mass="29032">MFSKGCKTLSAQTTKSSENIQYTTESSCLPENKDQSTTNKHSSVILSVSTYPISGVAHKLENNCQVSTSVVETTLQLQNSTESCSTSSTPEIFSQPDNIADNSQTSMPNFTYETSLTQSPLMSCPIANNNTVSQEHCTSTMTTSVAQLPYWSLENLQQCFAFPQNEHKSLEFFSISTIGPPPMYEPTLYYEPPDFYEAPPAYTTFSLESLSVEENSHYHISENRQNESISRFRKELIRFVFIVFLVILAMYVAGTAKYK</sequence>
<dbReference type="AlphaFoldDB" id="A0AAW1UI44"/>
<organism evidence="3 4">
    <name type="scientific">Henosepilachna vigintioctopunctata</name>
    <dbReference type="NCBI Taxonomy" id="420089"/>
    <lineage>
        <taxon>Eukaryota</taxon>
        <taxon>Metazoa</taxon>
        <taxon>Ecdysozoa</taxon>
        <taxon>Arthropoda</taxon>
        <taxon>Hexapoda</taxon>
        <taxon>Insecta</taxon>
        <taxon>Pterygota</taxon>
        <taxon>Neoptera</taxon>
        <taxon>Endopterygota</taxon>
        <taxon>Coleoptera</taxon>
        <taxon>Polyphaga</taxon>
        <taxon>Cucujiformia</taxon>
        <taxon>Coccinelloidea</taxon>
        <taxon>Coccinellidae</taxon>
        <taxon>Epilachninae</taxon>
        <taxon>Epilachnini</taxon>
        <taxon>Henosepilachna</taxon>
    </lineage>
</organism>
<evidence type="ECO:0000256" key="2">
    <source>
        <dbReference type="SAM" id="Phobius"/>
    </source>
</evidence>
<dbReference type="EMBL" id="JARQZJ010000091">
    <property type="protein sequence ID" value="KAK9883197.1"/>
    <property type="molecule type" value="Genomic_DNA"/>
</dbReference>
<proteinExistence type="predicted"/>
<keyword evidence="2" id="KW-0812">Transmembrane</keyword>
<keyword evidence="2" id="KW-0472">Membrane</keyword>
<protein>
    <submittedName>
        <fullName evidence="3">Uncharacterized protein</fullName>
    </submittedName>
</protein>
<gene>
    <name evidence="3" type="ORF">WA026_001389</name>
</gene>
<reference evidence="3 4" key="1">
    <citation type="submission" date="2023-03" db="EMBL/GenBank/DDBJ databases">
        <title>Genome insight into feeding habits of ladybird beetles.</title>
        <authorList>
            <person name="Li H.-S."/>
            <person name="Huang Y.-H."/>
            <person name="Pang H."/>
        </authorList>
    </citation>
    <scope>NUCLEOTIDE SEQUENCE [LARGE SCALE GENOMIC DNA]</scope>
    <source>
        <strain evidence="3">SYSU_2023b</strain>
        <tissue evidence="3">Whole body</tissue>
    </source>
</reference>
<evidence type="ECO:0000313" key="3">
    <source>
        <dbReference type="EMBL" id="KAK9883197.1"/>
    </source>
</evidence>
<name>A0AAW1UI44_9CUCU</name>
<feature type="region of interest" description="Disordered" evidence="1">
    <location>
        <begin position="20"/>
        <end position="40"/>
    </location>
</feature>
<dbReference type="Proteomes" id="UP001431783">
    <property type="component" value="Unassembled WGS sequence"/>
</dbReference>
<keyword evidence="2" id="KW-1133">Transmembrane helix</keyword>
<feature type="transmembrane region" description="Helical" evidence="2">
    <location>
        <begin position="236"/>
        <end position="254"/>
    </location>
</feature>
<comment type="caution">
    <text evidence="3">The sequence shown here is derived from an EMBL/GenBank/DDBJ whole genome shotgun (WGS) entry which is preliminary data.</text>
</comment>
<evidence type="ECO:0000256" key="1">
    <source>
        <dbReference type="SAM" id="MobiDB-lite"/>
    </source>
</evidence>
<evidence type="ECO:0000313" key="4">
    <source>
        <dbReference type="Proteomes" id="UP001431783"/>
    </source>
</evidence>
<accession>A0AAW1UI44</accession>